<evidence type="ECO:0000313" key="3">
    <source>
        <dbReference type="Proteomes" id="UP000515472"/>
    </source>
</evidence>
<evidence type="ECO:0000313" key="2">
    <source>
        <dbReference type="EMBL" id="BCO11544.1"/>
    </source>
</evidence>
<keyword evidence="1" id="KW-1133">Transmembrane helix</keyword>
<keyword evidence="1" id="KW-0812">Transmembrane</keyword>
<gene>
    <name evidence="2" type="ORF">GEOBRER4_n3205</name>
</gene>
<sequence length="52" mass="5872">MARCYFNDIVEPRRNPERGRGHVDVFAMHSTTVLAIIGRSLLMAGIPMLTRT</sequence>
<keyword evidence="1" id="KW-0472">Membrane</keyword>
<name>A0A7R7FT45_9BACT</name>
<accession>A0A7R7FT45</accession>
<dbReference type="Proteomes" id="UP000515472">
    <property type="component" value="Chromosome"/>
</dbReference>
<evidence type="ECO:0000256" key="1">
    <source>
        <dbReference type="SAM" id="Phobius"/>
    </source>
</evidence>
<keyword evidence="3" id="KW-1185">Reference proteome</keyword>
<dbReference type="AlphaFoldDB" id="A0A7R7FT45"/>
<dbReference type="EMBL" id="AP023213">
    <property type="protein sequence ID" value="BCO11544.1"/>
    <property type="molecule type" value="Genomic_DNA"/>
</dbReference>
<proteinExistence type="predicted"/>
<feature type="transmembrane region" description="Helical" evidence="1">
    <location>
        <begin position="26"/>
        <end position="49"/>
    </location>
</feature>
<protein>
    <submittedName>
        <fullName evidence="2">Uncharacterized protein</fullName>
    </submittedName>
</protein>
<organism evidence="2 3">
    <name type="scientific">Citrifermentans bremense</name>
    <dbReference type="NCBI Taxonomy" id="60035"/>
    <lineage>
        <taxon>Bacteria</taxon>
        <taxon>Pseudomonadati</taxon>
        <taxon>Thermodesulfobacteriota</taxon>
        <taxon>Desulfuromonadia</taxon>
        <taxon>Geobacterales</taxon>
        <taxon>Geobacteraceae</taxon>
        <taxon>Citrifermentans</taxon>
    </lineage>
</organism>
<reference evidence="2 3" key="1">
    <citation type="submission" date="2020-06" db="EMBL/GenBank/DDBJ databases">
        <title>Interaction of electrochemicaly active bacteria, Geobacter bremensis R4 on different carbon anode.</title>
        <authorList>
            <person name="Meng L."/>
            <person name="Yoshida N."/>
        </authorList>
    </citation>
    <scope>NUCLEOTIDE SEQUENCE [LARGE SCALE GENOMIC DNA]</scope>
    <source>
        <strain evidence="2 3">R4</strain>
    </source>
</reference>